<dbReference type="Proteomes" id="UP001597040">
    <property type="component" value="Unassembled WGS sequence"/>
</dbReference>
<reference evidence="3" key="1">
    <citation type="journal article" date="2019" name="Int. J. Syst. Evol. Microbiol.">
        <title>The Global Catalogue of Microorganisms (GCM) 10K type strain sequencing project: providing services to taxonomists for standard genome sequencing and annotation.</title>
        <authorList>
            <consortium name="The Broad Institute Genomics Platform"/>
            <consortium name="The Broad Institute Genome Sequencing Center for Infectious Disease"/>
            <person name="Wu L."/>
            <person name="Ma J."/>
        </authorList>
    </citation>
    <scope>NUCLEOTIDE SEQUENCE [LARGE SCALE GENOMIC DNA]</scope>
    <source>
        <strain evidence="3">CCUG 56754</strain>
    </source>
</reference>
<organism evidence="2 3">
    <name type="scientific">Virgibacillus byunsanensis</name>
    <dbReference type="NCBI Taxonomy" id="570945"/>
    <lineage>
        <taxon>Bacteria</taxon>
        <taxon>Bacillati</taxon>
        <taxon>Bacillota</taxon>
        <taxon>Bacilli</taxon>
        <taxon>Bacillales</taxon>
        <taxon>Bacillaceae</taxon>
        <taxon>Virgibacillus</taxon>
    </lineage>
</organism>
<dbReference type="RefSeq" id="WP_390358720.1">
    <property type="nucleotide sequence ID" value="NZ_JBHTKJ010000001.1"/>
</dbReference>
<protein>
    <submittedName>
        <fullName evidence="2">Uncharacterized protein</fullName>
    </submittedName>
</protein>
<keyword evidence="1" id="KW-0812">Transmembrane</keyword>
<keyword evidence="1" id="KW-0472">Membrane</keyword>
<evidence type="ECO:0000313" key="2">
    <source>
        <dbReference type="EMBL" id="MFD1037019.1"/>
    </source>
</evidence>
<feature type="transmembrane region" description="Helical" evidence="1">
    <location>
        <begin position="9"/>
        <end position="28"/>
    </location>
</feature>
<sequence>MKNKRISKYIIVLVLAIIVRLLFAVVAPAETQQYISLVIIVLAIVAFFTWDYVDGKRRQKNED</sequence>
<feature type="transmembrane region" description="Helical" evidence="1">
    <location>
        <begin position="34"/>
        <end position="53"/>
    </location>
</feature>
<dbReference type="EMBL" id="JBHTKJ010000001">
    <property type="protein sequence ID" value="MFD1037019.1"/>
    <property type="molecule type" value="Genomic_DNA"/>
</dbReference>
<accession>A0ABW3LHV9</accession>
<comment type="caution">
    <text evidence="2">The sequence shown here is derived from an EMBL/GenBank/DDBJ whole genome shotgun (WGS) entry which is preliminary data.</text>
</comment>
<gene>
    <name evidence="2" type="ORF">ACFQ3N_01070</name>
</gene>
<proteinExistence type="predicted"/>
<keyword evidence="1" id="KW-1133">Transmembrane helix</keyword>
<name>A0ABW3LHV9_9BACI</name>
<keyword evidence="3" id="KW-1185">Reference proteome</keyword>
<evidence type="ECO:0000313" key="3">
    <source>
        <dbReference type="Proteomes" id="UP001597040"/>
    </source>
</evidence>
<evidence type="ECO:0000256" key="1">
    <source>
        <dbReference type="SAM" id="Phobius"/>
    </source>
</evidence>